<sequence length="55" mass="5370">MSDQDIAESWDVSVRVLPVGANRAMTELMKSAGIGGAASGVGVGSPPGAPKVASS</sequence>
<feature type="compositionally biased region" description="Low complexity" evidence="1">
    <location>
        <begin position="46"/>
        <end position="55"/>
    </location>
</feature>
<feature type="compositionally biased region" description="Gly residues" evidence="1">
    <location>
        <begin position="36"/>
        <end position="45"/>
    </location>
</feature>
<gene>
    <name evidence="2" type="ORF">DY000_02055304</name>
</gene>
<dbReference type="Proteomes" id="UP000266723">
    <property type="component" value="Unassembled WGS sequence"/>
</dbReference>
<feature type="region of interest" description="Disordered" evidence="1">
    <location>
        <begin position="36"/>
        <end position="55"/>
    </location>
</feature>
<proteinExistence type="predicted"/>
<name>A0ABQ7AC57_BRACR</name>
<reference evidence="2 3" key="1">
    <citation type="journal article" date="2020" name="BMC Genomics">
        <title>Intraspecific diversification of the crop wild relative Brassica cretica Lam. using demographic model selection.</title>
        <authorList>
            <person name="Kioukis A."/>
            <person name="Michalopoulou V.A."/>
            <person name="Briers L."/>
            <person name="Pirintsos S."/>
            <person name="Studholme D.J."/>
            <person name="Pavlidis P."/>
            <person name="Sarris P.F."/>
        </authorList>
    </citation>
    <scope>NUCLEOTIDE SEQUENCE [LARGE SCALE GENOMIC DNA]</scope>
    <source>
        <strain evidence="3">cv. PFS-1207/04</strain>
    </source>
</reference>
<dbReference type="EMBL" id="QGKV02002055">
    <property type="protein sequence ID" value="KAF3495284.1"/>
    <property type="molecule type" value="Genomic_DNA"/>
</dbReference>
<accession>A0ABQ7AC57</accession>
<keyword evidence="3" id="KW-1185">Reference proteome</keyword>
<evidence type="ECO:0000313" key="2">
    <source>
        <dbReference type="EMBL" id="KAF3495284.1"/>
    </source>
</evidence>
<comment type="caution">
    <text evidence="2">The sequence shown here is derived from an EMBL/GenBank/DDBJ whole genome shotgun (WGS) entry which is preliminary data.</text>
</comment>
<evidence type="ECO:0000256" key="1">
    <source>
        <dbReference type="SAM" id="MobiDB-lite"/>
    </source>
</evidence>
<protein>
    <submittedName>
        <fullName evidence="2">Uncharacterized protein</fullName>
    </submittedName>
</protein>
<organism evidence="2 3">
    <name type="scientific">Brassica cretica</name>
    <name type="common">Mustard</name>
    <dbReference type="NCBI Taxonomy" id="69181"/>
    <lineage>
        <taxon>Eukaryota</taxon>
        <taxon>Viridiplantae</taxon>
        <taxon>Streptophyta</taxon>
        <taxon>Embryophyta</taxon>
        <taxon>Tracheophyta</taxon>
        <taxon>Spermatophyta</taxon>
        <taxon>Magnoliopsida</taxon>
        <taxon>eudicotyledons</taxon>
        <taxon>Gunneridae</taxon>
        <taxon>Pentapetalae</taxon>
        <taxon>rosids</taxon>
        <taxon>malvids</taxon>
        <taxon>Brassicales</taxon>
        <taxon>Brassicaceae</taxon>
        <taxon>Brassiceae</taxon>
        <taxon>Brassica</taxon>
    </lineage>
</organism>
<evidence type="ECO:0000313" key="3">
    <source>
        <dbReference type="Proteomes" id="UP000266723"/>
    </source>
</evidence>